<reference evidence="5 6" key="1">
    <citation type="journal article" date="2008" name="Science">
        <title>The Physcomitrella genome reveals evolutionary insights into the conquest of land by plants.</title>
        <authorList>
            <person name="Rensing S."/>
            <person name="Lang D."/>
            <person name="Zimmer A."/>
            <person name="Terry A."/>
            <person name="Salamov A."/>
            <person name="Shapiro H."/>
            <person name="Nishiyama T."/>
            <person name="Perroud P.-F."/>
            <person name="Lindquist E."/>
            <person name="Kamisugi Y."/>
            <person name="Tanahashi T."/>
            <person name="Sakakibara K."/>
            <person name="Fujita T."/>
            <person name="Oishi K."/>
            <person name="Shin-I T."/>
            <person name="Kuroki Y."/>
            <person name="Toyoda A."/>
            <person name="Suzuki Y."/>
            <person name="Hashimoto A."/>
            <person name="Yamaguchi K."/>
            <person name="Sugano A."/>
            <person name="Kohara Y."/>
            <person name="Fujiyama A."/>
            <person name="Anterola A."/>
            <person name="Aoki S."/>
            <person name="Ashton N."/>
            <person name="Barbazuk W.B."/>
            <person name="Barker E."/>
            <person name="Bennetzen J."/>
            <person name="Bezanilla M."/>
            <person name="Blankenship R."/>
            <person name="Cho S.H."/>
            <person name="Dutcher S."/>
            <person name="Estelle M."/>
            <person name="Fawcett J.A."/>
            <person name="Gundlach H."/>
            <person name="Hanada K."/>
            <person name="Heyl A."/>
            <person name="Hicks K.A."/>
            <person name="Hugh J."/>
            <person name="Lohr M."/>
            <person name="Mayer K."/>
            <person name="Melkozernov A."/>
            <person name="Murata T."/>
            <person name="Nelson D."/>
            <person name="Pils B."/>
            <person name="Prigge M."/>
            <person name="Reiss B."/>
            <person name="Renner T."/>
            <person name="Rombauts S."/>
            <person name="Rushton P."/>
            <person name="Sanderfoot A."/>
            <person name="Schween G."/>
            <person name="Shiu S.-H."/>
            <person name="Stueber K."/>
            <person name="Theodoulou F.L."/>
            <person name="Tu H."/>
            <person name="Van de Peer Y."/>
            <person name="Verrier P.J."/>
            <person name="Waters E."/>
            <person name="Wood A."/>
            <person name="Yang L."/>
            <person name="Cove D."/>
            <person name="Cuming A."/>
            <person name="Hasebe M."/>
            <person name="Lucas S."/>
            <person name="Mishler D.B."/>
            <person name="Reski R."/>
            <person name="Grigoriev I."/>
            <person name="Quatrano R.S."/>
            <person name="Boore J.L."/>
        </authorList>
    </citation>
    <scope>NUCLEOTIDE SEQUENCE [LARGE SCALE GENOMIC DNA]</scope>
    <source>
        <strain evidence="5 6">cv. Gransden 2004</strain>
    </source>
</reference>
<dbReference type="Gramene" id="Pp3c22_17790V3.2">
    <property type="protein sequence ID" value="Pp3c22_17790V3.2"/>
    <property type="gene ID" value="Pp3c22_17790"/>
</dbReference>
<keyword evidence="1 2" id="KW-0175">Coiled coil</keyword>
<dbReference type="PANTHER" id="PTHR21502">
    <property type="entry name" value="ZINC FINGER PROTEIN DZIP1"/>
    <property type="match status" value="1"/>
</dbReference>
<evidence type="ECO:0000313" key="5">
    <source>
        <dbReference type="EnsemblPlants" id="Pp3c22_17790V3.5"/>
    </source>
</evidence>
<feature type="coiled-coil region" evidence="2">
    <location>
        <begin position="298"/>
        <end position="354"/>
    </location>
</feature>
<feature type="region of interest" description="Disordered" evidence="3">
    <location>
        <begin position="597"/>
        <end position="630"/>
    </location>
</feature>
<evidence type="ECO:0000313" key="6">
    <source>
        <dbReference type="Proteomes" id="UP000006727"/>
    </source>
</evidence>
<dbReference type="Gramene" id="Pp3c22_17790V3.3">
    <property type="protein sequence ID" value="Pp3c22_17790V3.3"/>
    <property type="gene ID" value="Pp3c22_17790"/>
</dbReference>
<name>A0A7I4C9N3_PHYPA</name>
<feature type="compositionally biased region" description="Polar residues" evidence="3">
    <location>
        <begin position="690"/>
        <end position="713"/>
    </location>
</feature>
<dbReference type="EMBL" id="ABEU02000022">
    <property type="status" value="NOT_ANNOTATED_CDS"/>
    <property type="molecule type" value="Genomic_DNA"/>
</dbReference>
<dbReference type="GO" id="GO:0005737">
    <property type="term" value="C:cytoplasm"/>
    <property type="evidence" value="ECO:0000318"/>
    <property type="project" value="GO_Central"/>
</dbReference>
<dbReference type="Gramene" id="Pp3c22_17790V3.5">
    <property type="protein sequence ID" value="Pp3c22_17790V3.5"/>
    <property type="gene ID" value="Pp3c22_17790"/>
</dbReference>
<feature type="region of interest" description="Disordered" evidence="3">
    <location>
        <begin position="85"/>
        <end position="105"/>
    </location>
</feature>
<accession>A0A7I4C9N3</accession>
<evidence type="ECO:0000256" key="3">
    <source>
        <dbReference type="SAM" id="MobiDB-lite"/>
    </source>
</evidence>
<dbReference type="InterPro" id="IPR051241">
    <property type="entry name" value="DZIP_RILPL"/>
</dbReference>
<dbReference type="EnsemblPlants" id="Pp3c22_17790V3.2">
    <property type="protein sequence ID" value="Pp3c22_17790V3.2"/>
    <property type="gene ID" value="Pp3c22_17790"/>
</dbReference>
<feature type="compositionally biased region" description="Basic and acidic residues" evidence="3">
    <location>
        <begin position="526"/>
        <end position="543"/>
    </location>
</feature>
<evidence type="ECO:0000259" key="4">
    <source>
        <dbReference type="Pfam" id="PF13815"/>
    </source>
</evidence>
<dbReference type="EnsemblPlants" id="Pp3c22_17790V3.3">
    <property type="protein sequence ID" value="Pp3c22_17790V3.3"/>
    <property type="gene ID" value="Pp3c22_17790"/>
</dbReference>
<dbReference type="GO" id="GO:0008270">
    <property type="term" value="F:zinc ion binding"/>
    <property type="evidence" value="ECO:0007669"/>
    <property type="project" value="UniProtKB-KW"/>
</dbReference>
<dbReference type="EnsemblPlants" id="Pp3c22_17790V3.5">
    <property type="protein sequence ID" value="Pp3c22_17790V3.5"/>
    <property type="gene ID" value="Pp3c22_17790"/>
</dbReference>
<dbReference type="AlphaFoldDB" id="A0A7I4C9N3"/>
<feature type="domain" description="Cilium assembly protein DZIP1 N-terminal" evidence="4">
    <location>
        <begin position="114"/>
        <end position="231"/>
    </location>
</feature>
<proteinExistence type="predicted"/>
<organism evidence="5 6">
    <name type="scientific">Physcomitrium patens</name>
    <name type="common">Spreading-leaved earth moss</name>
    <name type="synonym">Physcomitrella patens</name>
    <dbReference type="NCBI Taxonomy" id="3218"/>
    <lineage>
        <taxon>Eukaryota</taxon>
        <taxon>Viridiplantae</taxon>
        <taxon>Streptophyta</taxon>
        <taxon>Embryophyta</taxon>
        <taxon>Bryophyta</taxon>
        <taxon>Bryophytina</taxon>
        <taxon>Bryopsida</taxon>
        <taxon>Funariidae</taxon>
        <taxon>Funariales</taxon>
        <taxon>Funariaceae</taxon>
        <taxon>Physcomitrium</taxon>
    </lineage>
</organism>
<protein>
    <recommendedName>
        <fullName evidence="4">Cilium assembly protein DZIP1 N-terminal domain-containing protein</fullName>
    </recommendedName>
</protein>
<sequence>MEQNPSRIRKAGEKTTTVTRGWRTLHLPLGKKFLSISSNNVDLSLPPEAMMSTRGNDDPLMVIVSSTGYSTDSFEHDEEQIIMDSKKPKTPRKNMTRKAAAQENSSTSAEGVSFVFQKHHSKIDWRILNTIDVDRIIRDVDTDTLEKVMDTIAFGDIHGEDARNITEGNFTKIFRLAQLMVEYLLHALQLLADQKSELLQTGAIMQQKSEKIRQRFLCQRNVLLQTRHELKQAKETLKTDEVMLESQSKTRASRISQPQDLHIARRHPKPHDVIEDRIIAIVSKPEDATAARTKAETNIAVQREIQQLRERYQADLQRAETSSTSKVRSLQAEFRQSNNQLHEVQTQLDVLQAQILHSPNNARLESVHAIEEPEDIDNGSDQERLYNLKSKSMSLEQQVNTLGQEKLRLLQKLNVACAEVEDLLKENQYLKKTMSKAEEECTVLSVLKQKQIAPSPRERWTREPEKDQALLALARPASRRRTEVIPAHNDGDDEELNERKSSPEPQPCRHSTSPAKRTQRVVPQKMKYETSPDRSKKLSLDRLRTSVVIKKGKPRGNESPTTVEEMRARLEKEMVSAHEEQQRRQKAVQRLLAKEMAKERVDEKKNQQRKKGEDARSCNSTTQYPNSRKSEFPCESIAPLLLALRKKEGVTSMKPAIHSAKKVVGNKIETWPLQDDSSPFRPKPDYLRFTRNQSLDPPPSHLSSQGCEKSQTLVHHYLGPGLGNPQTEQAIPQPRPSLHFPLLNGHPDLQIAPNSI</sequence>
<dbReference type="PANTHER" id="PTHR21502:SF3">
    <property type="entry name" value="CILIUM ASSEMBLY PROTEIN DZIP1L"/>
    <property type="match status" value="1"/>
</dbReference>
<evidence type="ECO:0000256" key="2">
    <source>
        <dbReference type="SAM" id="Coils"/>
    </source>
</evidence>
<feature type="region of interest" description="Disordered" evidence="3">
    <location>
        <begin position="473"/>
        <end position="543"/>
    </location>
</feature>
<feature type="compositionally biased region" description="Polar residues" evidence="3">
    <location>
        <begin position="617"/>
        <end position="627"/>
    </location>
</feature>
<dbReference type="InParanoid" id="A0A7I4C9N3"/>
<keyword evidence="6" id="KW-1185">Reference proteome</keyword>
<reference evidence="5" key="3">
    <citation type="submission" date="2020-12" db="UniProtKB">
        <authorList>
            <consortium name="EnsemblPlants"/>
        </authorList>
    </citation>
    <scope>IDENTIFICATION</scope>
</reference>
<dbReference type="Pfam" id="PF13815">
    <property type="entry name" value="Dzip-like_N"/>
    <property type="match status" value="1"/>
</dbReference>
<feature type="compositionally biased region" description="Basic and acidic residues" evidence="3">
    <location>
        <begin position="597"/>
        <end position="616"/>
    </location>
</feature>
<dbReference type="InterPro" id="IPR032714">
    <property type="entry name" value="DZIP1_N"/>
</dbReference>
<reference evidence="5 6" key="2">
    <citation type="journal article" date="2018" name="Plant J.">
        <title>The Physcomitrella patens chromosome-scale assembly reveals moss genome structure and evolution.</title>
        <authorList>
            <person name="Lang D."/>
            <person name="Ullrich K.K."/>
            <person name="Murat F."/>
            <person name="Fuchs J."/>
            <person name="Jenkins J."/>
            <person name="Haas F.B."/>
            <person name="Piednoel M."/>
            <person name="Gundlach H."/>
            <person name="Van Bel M."/>
            <person name="Meyberg R."/>
            <person name="Vives C."/>
            <person name="Morata J."/>
            <person name="Symeonidi A."/>
            <person name="Hiss M."/>
            <person name="Muchero W."/>
            <person name="Kamisugi Y."/>
            <person name="Saleh O."/>
            <person name="Blanc G."/>
            <person name="Decker E.L."/>
            <person name="van Gessel N."/>
            <person name="Grimwood J."/>
            <person name="Hayes R.D."/>
            <person name="Graham S.W."/>
            <person name="Gunter L.E."/>
            <person name="McDaniel S.F."/>
            <person name="Hoernstein S.N.W."/>
            <person name="Larsson A."/>
            <person name="Li F.W."/>
            <person name="Perroud P.F."/>
            <person name="Phillips J."/>
            <person name="Ranjan P."/>
            <person name="Rokshar D.S."/>
            <person name="Rothfels C.J."/>
            <person name="Schneider L."/>
            <person name="Shu S."/>
            <person name="Stevenson D.W."/>
            <person name="Thummler F."/>
            <person name="Tillich M."/>
            <person name="Villarreal Aguilar J.C."/>
            <person name="Widiez T."/>
            <person name="Wong G.K."/>
            <person name="Wymore A."/>
            <person name="Zhang Y."/>
            <person name="Zimmer A.D."/>
            <person name="Quatrano R.S."/>
            <person name="Mayer K.F.X."/>
            <person name="Goodstein D."/>
            <person name="Casacuberta J.M."/>
            <person name="Vandepoele K."/>
            <person name="Reski R."/>
            <person name="Cuming A.C."/>
            <person name="Tuskan G.A."/>
            <person name="Maumus F."/>
            <person name="Salse J."/>
            <person name="Schmutz J."/>
            <person name="Rensing S.A."/>
        </authorList>
    </citation>
    <scope>NUCLEOTIDE SEQUENCE [LARGE SCALE GENOMIC DNA]</scope>
    <source>
        <strain evidence="5 6">cv. Gransden 2004</strain>
    </source>
</reference>
<feature type="region of interest" description="Disordered" evidence="3">
    <location>
        <begin position="689"/>
        <end position="737"/>
    </location>
</feature>
<dbReference type="Proteomes" id="UP000006727">
    <property type="component" value="Chromosome 22"/>
</dbReference>
<evidence type="ECO:0000256" key="1">
    <source>
        <dbReference type="ARBA" id="ARBA00023054"/>
    </source>
</evidence>